<dbReference type="AlphaFoldDB" id="A0A0J5L4D5"/>
<dbReference type="STRING" id="61647.LG71_07545"/>
<accession>A0A0J5L4D5</accession>
<evidence type="ECO:0000313" key="8">
    <source>
        <dbReference type="EMBL" id="KMK14613.1"/>
    </source>
</evidence>
<dbReference type="PANTHER" id="PTHR38766">
    <property type="entry name" value="FLAGELLAR PROTEIN FLIO"/>
    <property type="match status" value="1"/>
</dbReference>
<dbReference type="PATRIC" id="fig|61647.15.peg.4648"/>
<evidence type="ECO:0000313" key="9">
    <source>
        <dbReference type="Proteomes" id="UP000036196"/>
    </source>
</evidence>
<evidence type="ECO:0000256" key="1">
    <source>
        <dbReference type="ARBA" id="ARBA00022475"/>
    </source>
</evidence>
<evidence type="ECO:0000256" key="4">
    <source>
        <dbReference type="ARBA" id="ARBA00023136"/>
    </source>
</evidence>
<keyword evidence="3 7" id="KW-1133">Transmembrane helix</keyword>
<evidence type="ECO:0000256" key="7">
    <source>
        <dbReference type="RuleBase" id="RU362064"/>
    </source>
</evidence>
<evidence type="ECO:0000256" key="3">
    <source>
        <dbReference type="ARBA" id="ARBA00022989"/>
    </source>
</evidence>
<dbReference type="PANTHER" id="PTHR38766:SF1">
    <property type="entry name" value="FLAGELLAR PROTEIN FLIO"/>
    <property type="match status" value="1"/>
</dbReference>
<dbReference type="EMBL" id="LDZF01000006">
    <property type="protein sequence ID" value="KMK14613.1"/>
    <property type="molecule type" value="Genomic_DNA"/>
</dbReference>
<evidence type="ECO:0000256" key="2">
    <source>
        <dbReference type="ARBA" id="ARBA00022692"/>
    </source>
</evidence>
<reference evidence="8 9" key="1">
    <citation type="submission" date="2015-05" db="EMBL/GenBank/DDBJ databases">
        <title>Genome sequences of Pluralibacter gergoviae.</title>
        <authorList>
            <person name="Greninger A.L."/>
            <person name="Miller S."/>
        </authorList>
    </citation>
    <scope>NUCLEOTIDE SEQUENCE [LARGE SCALE GENOMIC DNA]</scope>
    <source>
        <strain evidence="8 9">JS81F13</strain>
    </source>
</reference>
<comment type="similarity">
    <text evidence="6 7">Belongs to the FliO/MopB family.</text>
</comment>
<dbReference type="Proteomes" id="UP000036196">
    <property type="component" value="Unassembled WGS sequence"/>
</dbReference>
<dbReference type="Pfam" id="PF04347">
    <property type="entry name" value="FliO"/>
    <property type="match status" value="1"/>
</dbReference>
<protein>
    <recommendedName>
        <fullName evidence="7">Flagellar protein</fullName>
    </recommendedName>
</protein>
<keyword evidence="4 7" id="KW-0472">Membrane</keyword>
<gene>
    <name evidence="8" type="ORF">ABW06_07110</name>
</gene>
<dbReference type="GO" id="GO:0005886">
    <property type="term" value="C:plasma membrane"/>
    <property type="evidence" value="ECO:0007669"/>
    <property type="project" value="UniProtKB-SubCell"/>
</dbReference>
<comment type="subcellular location">
    <subcellularLocation>
        <location evidence="7">Cell membrane</location>
    </subcellularLocation>
    <subcellularLocation>
        <location evidence="7">Bacterial flagellum basal body</location>
    </subcellularLocation>
</comment>
<dbReference type="InterPro" id="IPR022781">
    <property type="entry name" value="Flagellar_biosynth_FliO"/>
</dbReference>
<keyword evidence="2 7" id="KW-0812">Transmembrane</keyword>
<dbReference type="NCBIfam" id="TIGR03500">
    <property type="entry name" value="FliO_TIGR"/>
    <property type="match status" value="1"/>
</dbReference>
<dbReference type="GO" id="GO:0009425">
    <property type="term" value="C:bacterial-type flagellum basal body"/>
    <property type="evidence" value="ECO:0007669"/>
    <property type="project" value="UniProtKB-SubCell"/>
</dbReference>
<proteinExistence type="inferred from homology"/>
<sequence length="133" mass="14102">MNSQSQSHASSPWHAQAAPGSLMANLGGGVAIILLIAATVLWAARRFRRAGGKFAGQGDLRVVSSQTIGQKERLVVVDWQEERLLLGVTAAHISCLATADKPAEECAAPQAGGTDFQTALKKLLNKRGTRQIE</sequence>
<dbReference type="GO" id="GO:0044781">
    <property type="term" value="P:bacterial-type flagellum organization"/>
    <property type="evidence" value="ECO:0007669"/>
    <property type="project" value="UniProtKB-UniRule"/>
</dbReference>
<keyword evidence="5 7" id="KW-0975">Bacterial flagellum</keyword>
<name>A0A0J5L4D5_PLUGE</name>
<keyword evidence="1 7" id="KW-1003">Cell membrane</keyword>
<organism evidence="8 9">
    <name type="scientific">Pluralibacter gergoviae</name>
    <name type="common">Enterobacter gergoviae</name>
    <dbReference type="NCBI Taxonomy" id="61647"/>
    <lineage>
        <taxon>Bacteria</taxon>
        <taxon>Pseudomonadati</taxon>
        <taxon>Pseudomonadota</taxon>
        <taxon>Gammaproteobacteria</taxon>
        <taxon>Enterobacterales</taxon>
        <taxon>Enterobacteriaceae</taxon>
        <taxon>Pluralibacter</taxon>
    </lineage>
</organism>
<feature type="transmembrane region" description="Helical" evidence="7">
    <location>
        <begin position="22"/>
        <end position="44"/>
    </location>
</feature>
<evidence type="ECO:0000256" key="6">
    <source>
        <dbReference type="ARBA" id="ARBA00037937"/>
    </source>
</evidence>
<evidence type="ECO:0000256" key="5">
    <source>
        <dbReference type="ARBA" id="ARBA00023143"/>
    </source>
</evidence>
<dbReference type="eggNOG" id="COG3190">
    <property type="taxonomic scope" value="Bacteria"/>
</dbReference>
<comment type="caution">
    <text evidence="8">The sequence shown here is derived from an EMBL/GenBank/DDBJ whole genome shotgun (WGS) entry which is preliminary data.</text>
</comment>
<keyword evidence="9" id="KW-1185">Reference proteome</keyword>
<dbReference type="InterPro" id="IPR052205">
    <property type="entry name" value="FliO/MopB"/>
</dbReference>